<evidence type="ECO:0000256" key="2">
    <source>
        <dbReference type="ARBA" id="ARBA00022737"/>
    </source>
</evidence>
<comment type="caution">
    <text evidence="7">The sequence shown here is derived from an EMBL/GenBank/DDBJ whole genome shotgun (WGS) entry which is preliminary data.</text>
</comment>
<dbReference type="Pfam" id="PF00052">
    <property type="entry name" value="Laminin_B"/>
    <property type="match status" value="1"/>
</dbReference>
<evidence type="ECO:0000256" key="1">
    <source>
        <dbReference type="ARBA" id="ARBA00022729"/>
    </source>
</evidence>
<keyword evidence="3" id="KW-1015">Disulfide bond</keyword>
<dbReference type="InterPro" id="IPR002049">
    <property type="entry name" value="LE_dom"/>
</dbReference>
<evidence type="ECO:0000313" key="7">
    <source>
        <dbReference type="EMBL" id="MEQ2171926.1"/>
    </source>
</evidence>
<dbReference type="Proteomes" id="UP001476798">
    <property type="component" value="Unassembled WGS sequence"/>
</dbReference>
<sequence>DHWLHSNGLPASREELMITLADLDSIYIRTIYDNHMVSVALSHIVMDTTTVDFSTLGHAKDVEECKCPPGYTGLSCEMCFSGFERVPGGPYLGTCAGCNCDLCDECKAGFFHLSEANPDGCLRCFCMGVSSQCASSSWSRDQVQGGVNGQLFSLSNSGNTKTISEGIFQRGSSVVYRPLSSDSNEVYFWVLPESFRGDKVREKSFHG</sequence>
<organism evidence="7 8">
    <name type="scientific">Goodea atripinnis</name>
    <dbReference type="NCBI Taxonomy" id="208336"/>
    <lineage>
        <taxon>Eukaryota</taxon>
        <taxon>Metazoa</taxon>
        <taxon>Chordata</taxon>
        <taxon>Craniata</taxon>
        <taxon>Vertebrata</taxon>
        <taxon>Euteleostomi</taxon>
        <taxon>Actinopterygii</taxon>
        <taxon>Neopterygii</taxon>
        <taxon>Teleostei</taxon>
        <taxon>Neoteleostei</taxon>
        <taxon>Acanthomorphata</taxon>
        <taxon>Ovalentaria</taxon>
        <taxon>Atherinomorphae</taxon>
        <taxon>Cyprinodontiformes</taxon>
        <taxon>Goodeidae</taxon>
        <taxon>Goodea</taxon>
    </lineage>
</organism>
<dbReference type="EMBL" id="JAHRIO010041148">
    <property type="protein sequence ID" value="MEQ2171926.1"/>
    <property type="molecule type" value="Genomic_DNA"/>
</dbReference>
<evidence type="ECO:0000259" key="6">
    <source>
        <dbReference type="PROSITE" id="PS51115"/>
    </source>
</evidence>
<keyword evidence="2" id="KW-0677">Repeat</keyword>
<evidence type="ECO:0000256" key="4">
    <source>
        <dbReference type="ARBA" id="ARBA00023180"/>
    </source>
</evidence>
<dbReference type="PROSITE" id="PS01248">
    <property type="entry name" value="EGF_LAM_1"/>
    <property type="match status" value="1"/>
</dbReference>
<evidence type="ECO:0000256" key="5">
    <source>
        <dbReference type="ARBA" id="ARBA00023292"/>
    </source>
</evidence>
<dbReference type="InterPro" id="IPR050440">
    <property type="entry name" value="Laminin/Netrin_ECM"/>
</dbReference>
<dbReference type="SUPFAM" id="SSF57196">
    <property type="entry name" value="EGF/Laminin"/>
    <property type="match status" value="1"/>
</dbReference>
<keyword evidence="4" id="KW-0325">Glycoprotein</keyword>
<evidence type="ECO:0000313" key="8">
    <source>
        <dbReference type="Proteomes" id="UP001476798"/>
    </source>
</evidence>
<proteinExistence type="predicted"/>
<feature type="domain" description="Laminin IV type A" evidence="6">
    <location>
        <begin position="1"/>
        <end position="64"/>
    </location>
</feature>
<dbReference type="InterPro" id="IPR000034">
    <property type="entry name" value="Laminin_IV"/>
</dbReference>
<name>A0ABV0NLL6_9TELE</name>
<keyword evidence="1" id="KW-0732">Signal</keyword>
<feature type="non-terminal residue" evidence="7">
    <location>
        <position position="1"/>
    </location>
</feature>
<dbReference type="PANTHER" id="PTHR10574">
    <property type="entry name" value="NETRIN/LAMININ-RELATED"/>
    <property type="match status" value="1"/>
</dbReference>
<accession>A0ABV0NLL6</accession>
<dbReference type="PANTHER" id="PTHR10574:SF444">
    <property type="entry name" value="BASEMENT MEMBRANE-SPECIFIC HEPARAN SULFATE PROTEOGLYCAN CORE PROTEIN"/>
    <property type="match status" value="1"/>
</dbReference>
<gene>
    <name evidence="7" type="ORF">GOODEAATRI_015652</name>
</gene>
<protein>
    <recommendedName>
        <fullName evidence="6">Laminin IV type A domain-containing protein</fullName>
    </recommendedName>
</protein>
<evidence type="ECO:0000256" key="3">
    <source>
        <dbReference type="ARBA" id="ARBA00023157"/>
    </source>
</evidence>
<keyword evidence="5" id="KW-0424">Laminin EGF-like domain</keyword>
<keyword evidence="8" id="KW-1185">Reference proteome</keyword>
<dbReference type="PROSITE" id="PS51115">
    <property type="entry name" value="LAMININ_IVA"/>
    <property type="match status" value="1"/>
</dbReference>
<reference evidence="7 8" key="1">
    <citation type="submission" date="2021-06" db="EMBL/GenBank/DDBJ databases">
        <authorList>
            <person name="Palmer J.M."/>
        </authorList>
    </citation>
    <scope>NUCLEOTIDE SEQUENCE [LARGE SCALE GENOMIC DNA]</scope>
    <source>
        <strain evidence="7 8">GA_2019</strain>
        <tissue evidence="7">Muscle</tissue>
    </source>
</reference>